<evidence type="ECO:0000313" key="1">
    <source>
        <dbReference type="EMBL" id="RDV26797.1"/>
    </source>
</evidence>
<proteinExistence type="predicted"/>
<sequence length="237" mass="26852">MAKHALLNNVEHKDLKIATHHSESFGDNMMCVPLFPVEVRHAQAHYPILFVRDGEGQFQMVALLGFEQHENLFLRDQQWQAAYKPLLIEKGPFLIGRNPQAGNATLSIHIDLDDPRVNTEQGEALFLPHGGNSDYIENIANVLSTIHQSQSELRQFISVLERLELIESFVVDIELDGQGTHRLSGFFTLNEDKIKALDAETLGRLHQDGYLELVYMIVASMSQLRALVERKKARMAV</sequence>
<dbReference type="Proteomes" id="UP000256561">
    <property type="component" value="Unassembled WGS sequence"/>
</dbReference>
<dbReference type="OrthoDB" id="8888710at2"/>
<reference evidence="2" key="1">
    <citation type="submission" date="2018-08" db="EMBL/GenBank/DDBJ databases">
        <authorList>
            <person name="Zhang J."/>
            <person name="Du Z.-J."/>
        </authorList>
    </citation>
    <scope>NUCLEOTIDE SEQUENCE [LARGE SCALE GENOMIC DNA]</scope>
    <source>
        <strain evidence="2">KCTC 52655</strain>
    </source>
</reference>
<dbReference type="EMBL" id="QRHA01000004">
    <property type="protein sequence ID" value="RDV26797.1"/>
    <property type="molecule type" value="Genomic_DNA"/>
</dbReference>
<comment type="caution">
    <text evidence="1">The sequence shown here is derived from an EMBL/GenBank/DDBJ whole genome shotgun (WGS) entry which is preliminary data.</text>
</comment>
<gene>
    <name evidence="1" type="ORF">DXV75_07355</name>
</gene>
<evidence type="ECO:0000313" key="2">
    <source>
        <dbReference type="Proteomes" id="UP000256561"/>
    </source>
</evidence>
<name>A0A3D8M9V1_9ALTE</name>
<keyword evidence="2" id="KW-1185">Reference proteome</keyword>
<evidence type="ECO:0008006" key="3">
    <source>
        <dbReference type="Google" id="ProtNLM"/>
    </source>
</evidence>
<protein>
    <recommendedName>
        <fullName evidence="3">Multidrug transporter</fullName>
    </recommendedName>
</protein>
<organism evidence="1 2">
    <name type="scientific">Alteromonas aestuariivivens</name>
    <dbReference type="NCBI Taxonomy" id="1938339"/>
    <lineage>
        <taxon>Bacteria</taxon>
        <taxon>Pseudomonadati</taxon>
        <taxon>Pseudomonadota</taxon>
        <taxon>Gammaproteobacteria</taxon>
        <taxon>Alteromonadales</taxon>
        <taxon>Alteromonadaceae</taxon>
        <taxon>Alteromonas/Salinimonas group</taxon>
        <taxon>Alteromonas</taxon>
    </lineage>
</organism>
<dbReference type="InterPro" id="IPR010836">
    <property type="entry name" value="SapC"/>
</dbReference>
<dbReference type="AlphaFoldDB" id="A0A3D8M9V1"/>
<dbReference type="Pfam" id="PF07277">
    <property type="entry name" value="SapC"/>
    <property type="match status" value="1"/>
</dbReference>
<dbReference type="RefSeq" id="WP_115592749.1">
    <property type="nucleotide sequence ID" value="NZ_QRHA01000004.1"/>
</dbReference>
<accession>A0A3D8M9V1</accession>